<name>A0ABU0UIE6_9HYPH</name>
<protein>
    <submittedName>
        <fullName evidence="1">Glycosyltransferase involved in cell wall biosynthesis</fullName>
    </submittedName>
</protein>
<dbReference type="SUPFAM" id="SSF53756">
    <property type="entry name" value="UDP-Glycosyltransferase/glycogen phosphorylase"/>
    <property type="match status" value="1"/>
</dbReference>
<organism evidence="1 2">
    <name type="scientific">Agrobacterium larrymoorei</name>
    <dbReference type="NCBI Taxonomy" id="160699"/>
    <lineage>
        <taxon>Bacteria</taxon>
        <taxon>Pseudomonadati</taxon>
        <taxon>Pseudomonadota</taxon>
        <taxon>Alphaproteobacteria</taxon>
        <taxon>Hyphomicrobiales</taxon>
        <taxon>Rhizobiaceae</taxon>
        <taxon>Rhizobium/Agrobacterium group</taxon>
        <taxon>Agrobacterium</taxon>
    </lineage>
</organism>
<comment type="caution">
    <text evidence="1">The sequence shown here is derived from an EMBL/GenBank/DDBJ whole genome shotgun (WGS) entry which is preliminary data.</text>
</comment>
<reference evidence="1 2" key="1">
    <citation type="submission" date="2023-07" db="EMBL/GenBank/DDBJ databases">
        <title>Functional and genomic diversity of the sorghum phyllosphere microbiome.</title>
        <authorList>
            <person name="Shade A."/>
        </authorList>
    </citation>
    <scope>NUCLEOTIDE SEQUENCE [LARGE SCALE GENOMIC DNA]</scope>
    <source>
        <strain evidence="1 2">SORGH_AS_1126</strain>
    </source>
</reference>
<sequence length="430" mass="48086">MKKPSMAIVSTFDDLCGIAGYTRFLIDQLSEDFNIQVFDLDQYFMRSNHPSVAKHAEKIISDMVRDLKKFDHVNIQLEYGTLGRDSSTIISRFKALAGSAKNLSVTFHTVLPQTPFPFGPFFEELLSFKIGKAILRVASHRRSRRLTNAVYGSLRRLQKQNRVSIIVHTRRDARLMRYVNQFDNVFDHPLAFVSPTQAETLKSTTSIDDFPQLKKLDGGSKIIGVFGFLGEYKGFDTAVKALFHLPENYHLAFFGGLHPNEVLKGQSVHPYIKKLLDTGHINSHFDLLQMPQTKVANFSVADKSFFELRSNNLASRLHFMGPQTDAGFAQAMAVCDCVVLPYLEVGQSSSGPISIAVDMGAPIVAARNQAFAQFSRYHAKFGETFEIGNFLELAEKIQVVTERGHPTELPVYNTVTNRGTYVAAHLGAAK</sequence>
<dbReference type="EMBL" id="JAUTBL010000002">
    <property type="protein sequence ID" value="MDQ1184628.1"/>
    <property type="molecule type" value="Genomic_DNA"/>
</dbReference>
<accession>A0ABU0UIE6</accession>
<evidence type="ECO:0000313" key="1">
    <source>
        <dbReference type="EMBL" id="MDQ1184628.1"/>
    </source>
</evidence>
<gene>
    <name evidence="1" type="ORF">QE408_001771</name>
</gene>
<evidence type="ECO:0000313" key="2">
    <source>
        <dbReference type="Proteomes" id="UP001224781"/>
    </source>
</evidence>
<proteinExistence type="predicted"/>
<dbReference type="Proteomes" id="UP001224781">
    <property type="component" value="Unassembled WGS sequence"/>
</dbReference>
<dbReference type="Gene3D" id="3.40.50.2000">
    <property type="entry name" value="Glycogen Phosphorylase B"/>
    <property type="match status" value="1"/>
</dbReference>
<keyword evidence="2" id="KW-1185">Reference proteome</keyword>
<dbReference type="RefSeq" id="WP_306930295.1">
    <property type="nucleotide sequence ID" value="NZ_JAUTBL010000002.1"/>
</dbReference>